<feature type="transmembrane region" description="Helical" evidence="3">
    <location>
        <begin position="9"/>
        <end position="29"/>
    </location>
</feature>
<evidence type="ECO:0000256" key="3">
    <source>
        <dbReference type="SAM" id="Phobius"/>
    </source>
</evidence>
<proteinExistence type="predicted"/>
<keyword evidence="3" id="KW-1133">Transmembrane helix</keyword>
<sequence>MISGRKDRLWMIGGLLAAVLLLLSGWFVLISPEMDEADRLQADAETMQVQMATLRSKLADLRRENENLPRYRAELATARQALPTTADSEKFLRQLQQAGEATDAFVQGVNVGDPVQTEASGAQMHYLPVAVTVTGSAAEVEAFLDEIQHDQPRAVLVTSLTAQAEDGGGDGAEDSGGGTLADGQSTVVNLKIFVASQVPAETAADAPAETASPDTAAQGS</sequence>
<dbReference type="EMBL" id="JBHSBM010000011">
    <property type="protein sequence ID" value="MFC4058206.1"/>
    <property type="molecule type" value="Genomic_DNA"/>
</dbReference>
<comment type="caution">
    <text evidence="4">The sequence shown here is derived from an EMBL/GenBank/DDBJ whole genome shotgun (WGS) entry which is preliminary data.</text>
</comment>
<keyword evidence="5" id="KW-1185">Reference proteome</keyword>
<dbReference type="RefSeq" id="WP_377286408.1">
    <property type="nucleotide sequence ID" value="NZ_JBHSBM010000011.1"/>
</dbReference>
<dbReference type="InterPro" id="IPR014717">
    <property type="entry name" value="Transl_elong_EF1B/ribsomal_bS6"/>
</dbReference>
<evidence type="ECO:0000256" key="2">
    <source>
        <dbReference type="SAM" id="MobiDB-lite"/>
    </source>
</evidence>
<accession>A0ABV8I1Z7</accession>
<keyword evidence="3" id="KW-0812">Transmembrane</keyword>
<dbReference type="Gene3D" id="3.30.70.60">
    <property type="match status" value="1"/>
</dbReference>
<evidence type="ECO:0000313" key="4">
    <source>
        <dbReference type="EMBL" id="MFC4058206.1"/>
    </source>
</evidence>
<dbReference type="InterPro" id="IPR007445">
    <property type="entry name" value="PilO"/>
</dbReference>
<keyword evidence="3" id="KW-0472">Membrane</keyword>
<evidence type="ECO:0000313" key="5">
    <source>
        <dbReference type="Proteomes" id="UP001595850"/>
    </source>
</evidence>
<reference evidence="5" key="1">
    <citation type="journal article" date="2019" name="Int. J. Syst. Evol. Microbiol.">
        <title>The Global Catalogue of Microorganisms (GCM) 10K type strain sequencing project: providing services to taxonomists for standard genome sequencing and annotation.</title>
        <authorList>
            <consortium name="The Broad Institute Genomics Platform"/>
            <consortium name="The Broad Institute Genome Sequencing Center for Infectious Disease"/>
            <person name="Wu L."/>
            <person name="Ma J."/>
        </authorList>
    </citation>
    <scope>NUCLEOTIDE SEQUENCE [LARGE SCALE GENOMIC DNA]</scope>
    <source>
        <strain evidence="5">TBRC 4489</strain>
    </source>
</reference>
<feature type="coiled-coil region" evidence="1">
    <location>
        <begin position="37"/>
        <end position="81"/>
    </location>
</feature>
<keyword evidence="1" id="KW-0175">Coiled coil</keyword>
<gene>
    <name evidence="4" type="primary">pilO</name>
    <name evidence="4" type="ORF">ACFOWE_07870</name>
</gene>
<feature type="region of interest" description="Disordered" evidence="2">
    <location>
        <begin position="201"/>
        <end position="220"/>
    </location>
</feature>
<organism evidence="4 5">
    <name type="scientific">Planomonospora corallina</name>
    <dbReference type="NCBI Taxonomy" id="1806052"/>
    <lineage>
        <taxon>Bacteria</taxon>
        <taxon>Bacillati</taxon>
        <taxon>Actinomycetota</taxon>
        <taxon>Actinomycetes</taxon>
        <taxon>Streptosporangiales</taxon>
        <taxon>Streptosporangiaceae</taxon>
        <taxon>Planomonospora</taxon>
    </lineage>
</organism>
<dbReference type="Pfam" id="PF04350">
    <property type="entry name" value="PilO"/>
    <property type="match status" value="1"/>
</dbReference>
<name>A0ABV8I1Z7_9ACTN</name>
<evidence type="ECO:0000256" key="1">
    <source>
        <dbReference type="SAM" id="Coils"/>
    </source>
</evidence>
<dbReference type="Proteomes" id="UP001595850">
    <property type="component" value="Unassembled WGS sequence"/>
</dbReference>
<protein>
    <submittedName>
        <fullName evidence="4">Type 4a pilus biogenesis protein PilO</fullName>
    </submittedName>
</protein>